<dbReference type="OrthoDB" id="2796286at2"/>
<proteinExistence type="predicted"/>
<keyword evidence="1" id="KW-0812">Transmembrane</keyword>
<reference evidence="2 3" key="1">
    <citation type="submission" date="2019-03" db="EMBL/GenBank/DDBJ databases">
        <title>Genomic Encyclopedia of Type Strains, Phase IV (KMG-IV): sequencing the most valuable type-strain genomes for metagenomic binning, comparative biology and taxonomic classification.</title>
        <authorList>
            <person name="Goeker M."/>
        </authorList>
    </citation>
    <scope>NUCLEOTIDE SEQUENCE [LARGE SCALE GENOMIC DNA]</scope>
    <source>
        <strain evidence="2 3">DSM 46831</strain>
    </source>
</reference>
<evidence type="ECO:0000256" key="1">
    <source>
        <dbReference type="SAM" id="Phobius"/>
    </source>
</evidence>
<keyword evidence="1" id="KW-0472">Membrane</keyword>
<accession>A0A4R2S056</accession>
<keyword evidence="1" id="KW-1133">Transmembrane helix</keyword>
<dbReference type="EMBL" id="SLXV01000010">
    <property type="protein sequence ID" value="TCP69281.1"/>
    <property type="molecule type" value="Genomic_DNA"/>
</dbReference>
<keyword evidence="3" id="KW-1185">Reference proteome</keyword>
<dbReference type="RefSeq" id="WP_131848359.1">
    <property type="nucleotide sequence ID" value="NZ_SLXV01000010.1"/>
</dbReference>
<name>A0A4R2S056_9BACL</name>
<evidence type="ECO:0008006" key="4">
    <source>
        <dbReference type="Google" id="ProtNLM"/>
    </source>
</evidence>
<evidence type="ECO:0000313" key="3">
    <source>
        <dbReference type="Proteomes" id="UP000294746"/>
    </source>
</evidence>
<dbReference type="AlphaFoldDB" id="A0A4R2S056"/>
<sequence>MKAKVERQITKMMIPFAYNAPYQELTKDLEEEVGRETDGKVWRVKNISGKRLFHHIDRLIQSDPGGNQSIGSRFVLTQNGCAEYDLPNKNQIISFGHKDYEYELYIHEVSLILFETQIGFLTFSIAYPRGQDLSDLIQNNYYVKQFLQNSERFVRKLRKNNQYPVQCNLGRCMHQLFKQVQVATLFESRYGSTKNVLVYNAITLEEMDQPSDHREFMKSLYLLSRTYHEVHNPPRIELHEDEETMRIFQNSYWRVSVEGIAHVCHLTNNKDSNEFLLGENQQNLNSNYFYMYVLTLHQFYSLQYFSILASHLPHQLDGQEKQAFVEVRELKKRMVFFTLRCSFKQVSRITHIARLYEMVRRSYRIEELMDELHLELDAMTTMLEMEESKRRLKLEQMVLIFSFFYIMISTIADGWDIVKNTLAFQVMGNYWIAWIEVGLLLGVMVAGVWSILSYYVREKKRR</sequence>
<gene>
    <name evidence="2" type="ORF">EDD57_1103</name>
</gene>
<feature type="transmembrane region" description="Helical" evidence="1">
    <location>
        <begin position="398"/>
        <end position="418"/>
    </location>
</feature>
<dbReference type="Proteomes" id="UP000294746">
    <property type="component" value="Unassembled WGS sequence"/>
</dbReference>
<comment type="caution">
    <text evidence="2">The sequence shown here is derived from an EMBL/GenBank/DDBJ whole genome shotgun (WGS) entry which is preliminary data.</text>
</comment>
<evidence type="ECO:0000313" key="2">
    <source>
        <dbReference type="EMBL" id="TCP69281.1"/>
    </source>
</evidence>
<organism evidence="2 3">
    <name type="scientific">Baia soyae</name>
    <dbReference type="NCBI Taxonomy" id="1544746"/>
    <lineage>
        <taxon>Bacteria</taxon>
        <taxon>Bacillati</taxon>
        <taxon>Bacillota</taxon>
        <taxon>Bacilli</taxon>
        <taxon>Bacillales</taxon>
        <taxon>Thermoactinomycetaceae</taxon>
        <taxon>Baia</taxon>
    </lineage>
</organism>
<feature type="transmembrane region" description="Helical" evidence="1">
    <location>
        <begin position="430"/>
        <end position="456"/>
    </location>
</feature>
<protein>
    <recommendedName>
        <fullName evidence="4">CorA-like Mg2+ transporter protein</fullName>
    </recommendedName>
</protein>